<evidence type="ECO:0000313" key="5">
    <source>
        <dbReference type="Proteomes" id="UP001363151"/>
    </source>
</evidence>
<gene>
    <name evidence="4" type="primary">xynB</name>
    <name evidence="4" type="ORF">SO694_000552101</name>
</gene>
<protein>
    <submittedName>
        <fullName evidence="4">Pectin acetylesterase</fullName>
    </submittedName>
</protein>
<feature type="signal peptide" evidence="2">
    <location>
        <begin position="1"/>
        <end position="19"/>
    </location>
</feature>
<feature type="compositionally biased region" description="Basic and acidic residues" evidence="1">
    <location>
        <begin position="394"/>
        <end position="409"/>
    </location>
</feature>
<dbReference type="EMBL" id="JBBJCI010000208">
    <property type="protein sequence ID" value="KAK7240952.1"/>
    <property type="molecule type" value="Genomic_DNA"/>
</dbReference>
<dbReference type="PANTHER" id="PTHR30383:SF5">
    <property type="entry name" value="SGNH HYDROLASE-TYPE ESTERASE DOMAIN-CONTAINING PROTEIN"/>
    <property type="match status" value="1"/>
</dbReference>
<dbReference type="Pfam" id="PF13472">
    <property type="entry name" value="Lipase_GDSL_2"/>
    <property type="match status" value="1"/>
</dbReference>
<reference evidence="4 5" key="1">
    <citation type="submission" date="2024-03" db="EMBL/GenBank/DDBJ databases">
        <title>Aureococcus anophagefferens CCMP1851 and Kratosvirus quantuckense: Draft genome of a second virus-susceptible host strain in the model system.</title>
        <authorList>
            <person name="Chase E."/>
            <person name="Truchon A.R."/>
            <person name="Schepens W."/>
            <person name="Wilhelm S.W."/>
        </authorList>
    </citation>
    <scope>NUCLEOTIDE SEQUENCE [LARGE SCALE GENOMIC DNA]</scope>
    <source>
        <strain evidence="4 5">CCMP1851</strain>
    </source>
</reference>
<proteinExistence type="predicted"/>
<feature type="compositionally biased region" description="Acidic residues" evidence="1">
    <location>
        <begin position="410"/>
        <end position="419"/>
    </location>
</feature>
<evidence type="ECO:0000256" key="1">
    <source>
        <dbReference type="SAM" id="MobiDB-lite"/>
    </source>
</evidence>
<dbReference type="SUPFAM" id="SSF52266">
    <property type="entry name" value="SGNH hydrolase"/>
    <property type="match status" value="1"/>
</dbReference>
<organism evidence="4 5">
    <name type="scientific">Aureococcus anophagefferens</name>
    <name type="common">Harmful bloom alga</name>
    <dbReference type="NCBI Taxonomy" id="44056"/>
    <lineage>
        <taxon>Eukaryota</taxon>
        <taxon>Sar</taxon>
        <taxon>Stramenopiles</taxon>
        <taxon>Ochrophyta</taxon>
        <taxon>Pelagophyceae</taxon>
        <taxon>Pelagomonadales</taxon>
        <taxon>Pelagomonadaceae</taxon>
        <taxon>Aureococcus</taxon>
    </lineage>
</organism>
<dbReference type="InterPro" id="IPR036514">
    <property type="entry name" value="SGNH_hydro_sf"/>
</dbReference>
<comment type="caution">
    <text evidence="4">The sequence shown here is derived from an EMBL/GenBank/DDBJ whole genome shotgun (WGS) entry which is preliminary data.</text>
</comment>
<evidence type="ECO:0000256" key="2">
    <source>
        <dbReference type="SAM" id="SignalP"/>
    </source>
</evidence>
<evidence type="ECO:0000313" key="4">
    <source>
        <dbReference type="EMBL" id="KAK7240952.1"/>
    </source>
</evidence>
<dbReference type="Proteomes" id="UP001363151">
    <property type="component" value="Unassembled WGS sequence"/>
</dbReference>
<keyword evidence="2" id="KW-0732">Signal</keyword>
<feature type="region of interest" description="Disordered" evidence="1">
    <location>
        <begin position="166"/>
        <end position="199"/>
    </location>
</feature>
<accession>A0ABR1FXK9</accession>
<feature type="compositionally biased region" description="Basic and acidic residues" evidence="1">
    <location>
        <begin position="462"/>
        <end position="475"/>
    </location>
</feature>
<feature type="region of interest" description="Disordered" evidence="1">
    <location>
        <begin position="285"/>
        <end position="475"/>
    </location>
</feature>
<keyword evidence="5" id="KW-1185">Reference proteome</keyword>
<dbReference type="InterPro" id="IPR051532">
    <property type="entry name" value="Ester_Hydrolysis_Enzymes"/>
</dbReference>
<sequence length="502" mass="52018">MVRLVLRVAALGLALVAWADDDDNYRTKKVISCVGDSITYGEEDGAGYLSYPTQLWDKLGRDRFVVKNFGKSGRRRWRRRDAYRTKSSGVTYEAALASEPDVVVLQLGTNDAKVVYWNATRLRAFGAYAGVDDDMFDDSVHPNGAGYDVLSDAVADVILQNWTWTPRPSPLPSSGAPTLAPSARAGAGGGGADDGGAVRRARARAVARARARADARALGRADDAPAADDGAPVAGAPASATLAVALAGVALDGFGSDEALAFRSAVAETLAVAAAQVAVVRVEAARRAPPRGAQRAAPPDDEESKLEVVTIDEPPAEDDASEGTTAALPTPESTPPASPDVAAEPTKAAGAASRAEPAKAAVDGPPDGGSGNGGGPPDDGDDEELECQTFTAEELAKQRYEAAKAKNDITEIDDDDDDDEPRRPAPSPARVARSARDAADARSRKKPQQSAKGAPPEAVVDGEPRGRGAAVDERARVAEPEGVAVAVHDVAPAARGLLGDER</sequence>
<feature type="chain" id="PRO_5045790303" evidence="2">
    <location>
        <begin position="20"/>
        <end position="502"/>
    </location>
</feature>
<feature type="compositionally biased region" description="Gly residues" evidence="1">
    <location>
        <begin position="366"/>
        <end position="377"/>
    </location>
</feature>
<dbReference type="InterPro" id="IPR013830">
    <property type="entry name" value="SGNH_hydro"/>
</dbReference>
<dbReference type="PANTHER" id="PTHR30383">
    <property type="entry name" value="THIOESTERASE 1/PROTEASE 1/LYSOPHOSPHOLIPASE L1"/>
    <property type="match status" value="1"/>
</dbReference>
<dbReference type="Gene3D" id="3.40.50.1110">
    <property type="entry name" value="SGNH hydrolase"/>
    <property type="match status" value="1"/>
</dbReference>
<name>A0ABR1FXK9_AURAN</name>
<feature type="domain" description="SGNH hydrolase-type esterase" evidence="3">
    <location>
        <begin position="33"/>
        <end position="119"/>
    </location>
</feature>
<evidence type="ECO:0000259" key="3">
    <source>
        <dbReference type="Pfam" id="PF13472"/>
    </source>
</evidence>